<evidence type="ECO:0008006" key="5">
    <source>
        <dbReference type="Google" id="ProtNLM"/>
    </source>
</evidence>
<sequence length="493" mass="57870">MNRNNKITDTTMLEDFSVQGHWWLPGNENQEVSGNLYSEGQNFYLETLGVFHDFGPLSDDKVNEQYIHGITVKGEKVTLINTFTLNETQNMPGIPHQKLLIPSFIVGDHFTDLEEFKFKSVTLYGTYLTEWFQSSPFHTELINDKDGKLLNYSSTYITPEVTSYYVESINAEIKNNFIFNTTNKRNENKSFNYKEGIKLVPEGWQNYKWFEHKIFSLNRLMTLLIGEAMHLEQVIFEGEEEKDSFIGEDSPEMKRTKKYHLYLSQRNVEINEKLNSHKMMFTNLQLKDSIKDIFNNWFQKEPLLKNVYNLHFSDIFNKKADLETKLLNAVQTLEVYHRALGYGKLFDDEKKDEYISLVNELLKDTLEEDVLNTINKKISHLNEYTLNKRLTDITKERISEETRILLFNSTKNAKNFVFKLVNTRNFLTHYDEKKDMKKYSGVELFYATSILKTLSSVLLFKELGIDESEIIDTLKSNHRLLQEIPRSKTALNL</sequence>
<dbReference type="Proteomes" id="UP000660110">
    <property type="component" value="Unassembled WGS sequence"/>
</dbReference>
<feature type="domain" description="Apea-like HEPN" evidence="1">
    <location>
        <begin position="327"/>
        <end position="468"/>
    </location>
</feature>
<comment type="caution">
    <text evidence="3">The sequence shown here is derived from an EMBL/GenBank/DDBJ whole genome shotgun (WGS) entry which is preliminary data.</text>
</comment>
<proteinExistence type="predicted"/>
<name>A0A917B3F5_HALAA</name>
<reference evidence="3" key="1">
    <citation type="journal article" date="2014" name="Int. J. Syst. Evol. Microbiol.">
        <title>Complete genome sequence of Corynebacterium casei LMG S-19264T (=DSM 44701T), isolated from a smear-ripened cheese.</title>
        <authorList>
            <consortium name="US DOE Joint Genome Institute (JGI-PGF)"/>
            <person name="Walter F."/>
            <person name="Albersmeier A."/>
            <person name="Kalinowski J."/>
            <person name="Ruckert C."/>
        </authorList>
    </citation>
    <scope>NUCLEOTIDE SEQUENCE</scope>
    <source>
        <strain evidence="3">CGMCC 1.12153</strain>
    </source>
</reference>
<dbReference type="EMBL" id="BMEL01000001">
    <property type="protein sequence ID" value="GGF16955.1"/>
    <property type="molecule type" value="Genomic_DNA"/>
</dbReference>
<keyword evidence="4" id="KW-1185">Reference proteome</keyword>
<gene>
    <name evidence="3" type="ORF">GCM10010954_14510</name>
</gene>
<evidence type="ECO:0000259" key="1">
    <source>
        <dbReference type="Pfam" id="PF18739"/>
    </source>
</evidence>
<evidence type="ECO:0000313" key="3">
    <source>
        <dbReference type="EMBL" id="GGF16955.1"/>
    </source>
</evidence>
<dbReference type="Pfam" id="PF18862">
    <property type="entry name" value="ApeA_NTD1"/>
    <property type="match status" value="1"/>
</dbReference>
<evidence type="ECO:0000313" key="4">
    <source>
        <dbReference type="Proteomes" id="UP000660110"/>
    </source>
</evidence>
<dbReference type="Pfam" id="PF18739">
    <property type="entry name" value="HEPN_Apea"/>
    <property type="match status" value="1"/>
</dbReference>
<dbReference type="InterPro" id="IPR041223">
    <property type="entry name" value="ApeA_NTD"/>
</dbReference>
<dbReference type="RefSeq" id="WP_188376759.1">
    <property type="nucleotide sequence ID" value="NZ_BMEL01000001.1"/>
</dbReference>
<dbReference type="AlphaFoldDB" id="A0A917B3F5"/>
<feature type="domain" description="ApeA N-terminal" evidence="2">
    <location>
        <begin position="18"/>
        <end position="297"/>
    </location>
</feature>
<dbReference type="InterPro" id="IPR041229">
    <property type="entry name" value="HEPN_Apea"/>
</dbReference>
<protein>
    <recommendedName>
        <fullName evidence="5">ApeA N-terminal domain-containing protein</fullName>
    </recommendedName>
</protein>
<accession>A0A917B3F5</accession>
<organism evidence="3 4">
    <name type="scientific">Halobacillus andaensis</name>
    <dbReference type="NCBI Taxonomy" id="1176239"/>
    <lineage>
        <taxon>Bacteria</taxon>
        <taxon>Bacillati</taxon>
        <taxon>Bacillota</taxon>
        <taxon>Bacilli</taxon>
        <taxon>Bacillales</taxon>
        <taxon>Bacillaceae</taxon>
        <taxon>Halobacillus</taxon>
    </lineage>
</organism>
<reference evidence="3" key="2">
    <citation type="submission" date="2020-09" db="EMBL/GenBank/DDBJ databases">
        <authorList>
            <person name="Sun Q."/>
            <person name="Zhou Y."/>
        </authorList>
    </citation>
    <scope>NUCLEOTIDE SEQUENCE</scope>
    <source>
        <strain evidence="3">CGMCC 1.12153</strain>
    </source>
</reference>
<evidence type="ECO:0000259" key="2">
    <source>
        <dbReference type="Pfam" id="PF18862"/>
    </source>
</evidence>